<evidence type="ECO:0000256" key="1">
    <source>
        <dbReference type="SAM" id="MobiDB-lite"/>
    </source>
</evidence>
<protein>
    <recommendedName>
        <fullName evidence="4">Protein kinase domain-containing protein</fullName>
    </recommendedName>
</protein>
<dbReference type="InterPro" id="IPR011009">
    <property type="entry name" value="Kinase-like_dom_sf"/>
</dbReference>
<dbReference type="EMBL" id="JANBUH010000119">
    <property type="protein sequence ID" value="KAJ2754392.1"/>
    <property type="molecule type" value="Genomic_DNA"/>
</dbReference>
<dbReference type="Gene3D" id="1.10.510.10">
    <property type="entry name" value="Transferase(Phosphotransferase) domain 1"/>
    <property type="match status" value="1"/>
</dbReference>
<evidence type="ECO:0008006" key="4">
    <source>
        <dbReference type="Google" id="ProtNLM"/>
    </source>
</evidence>
<evidence type="ECO:0000313" key="3">
    <source>
        <dbReference type="Proteomes" id="UP001140011"/>
    </source>
</evidence>
<comment type="caution">
    <text evidence="2">The sequence shown here is derived from an EMBL/GenBank/DDBJ whole genome shotgun (WGS) entry which is preliminary data.</text>
</comment>
<dbReference type="OrthoDB" id="5592585at2759"/>
<proteinExistence type="predicted"/>
<keyword evidence="3" id="KW-1185">Reference proteome</keyword>
<dbReference type="AlphaFoldDB" id="A0A9W8GZP0"/>
<feature type="region of interest" description="Disordered" evidence="1">
    <location>
        <begin position="879"/>
        <end position="906"/>
    </location>
</feature>
<organism evidence="2 3">
    <name type="scientific">Coemansia pectinata</name>
    <dbReference type="NCBI Taxonomy" id="1052879"/>
    <lineage>
        <taxon>Eukaryota</taxon>
        <taxon>Fungi</taxon>
        <taxon>Fungi incertae sedis</taxon>
        <taxon>Zoopagomycota</taxon>
        <taxon>Kickxellomycotina</taxon>
        <taxon>Kickxellomycetes</taxon>
        <taxon>Kickxellales</taxon>
        <taxon>Kickxellaceae</taxon>
        <taxon>Coemansia</taxon>
    </lineage>
</organism>
<dbReference type="Proteomes" id="UP001140011">
    <property type="component" value="Unassembled WGS sequence"/>
</dbReference>
<gene>
    <name evidence="2" type="ORF">GGI19_002428</name>
</gene>
<sequence>MYLGGEFHSVHALLEAQLESNLDATSPDVLGKMADLAVSAWEAQPTRLFVPFLYLHGPDVSLVLFARSGYYCTTIGRLFHTSRDPSTDDICDVEDTLRYLWFLMTLPSDRFGHIVDVSSPDSGLRFSKAHGVSVAVGRGDDSAVDFQQRIPLPVSLFDFQSYIFRMHYHGQPAMLKLVWSPTCRLPEAVMCDWLLSNGCNAVPKVYESSVIAGDVFGYRLEVLLIEDCGMPLLEYFKAAHGNVSDTSRRDADAEGIFKQLASCLAVAHSAGVIHCDVSAEHIAVRGGHAFIFDWTRAQLTTSELPARMANMLKLKCGLNAYDLQPLRWPKDDPVVQTAIYASIRSLWHDGAEGLVDEFESLFYVILHALFHSNFTLVGAPSAFEELSVSAMALIKTGCVADPDMYPSYFGIADIGDGLKAFLDKVRVFLFCADGIFVGGKLVDSGFERSVRPELAKAFLFEKAFAAAYLEDVKPGRGSSVGPGTAGARSFSLASCAHLFPPKTMPSATQGAITTVPAASATTTSVATPAVPDATPVPAVSAKSTSAPAVPATATAPASAVPATTAAPVVPAPTVPATAPAKAIAVTAPAPAVPVTASALAVPISVTKTSVHVVSATAPAPAVSVTESVPAVPVAPTSAAPTVTATTVSASTVIPVVRPDSAINLSSATTTTASATSAVIEPNPKNAMKELAKAARDAREALKASKATASAATAPASTSAAASATSAPAALAFAAPVTTNPLSVFGTSAFVAPVVAPVKPAVAPLFGSVTPKPVYSFGDPSYFVPPSAPAPGFRLGEKIASQATDTWIFGSKPAAEASSVIIGGTSYLYFGSKSKSNSEPAAAPAAVASTSAAAKPVEATFRLSASGSLSASAAPAASATSAPAPVATTVPTSATQTTRPASASAPGPFVFGKLA</sequence>
<name>A0A9W8GZP0_9FUNG</name>
<reference evidence="2" key="1">
    <citation type="submission" date="2022-07" db="EMBL/GenBank/DDBJ databases">
        <title>Phylogenomic reconstructions and comparative analyses of Kickxellomycotina fungi.</title>
        <authorList>
            <person name="Reynolds N.K."/>
            <person name="Stajich J.E."/>
            <person name="Barry K."/>
            <person name="Grigoriev I.V."/>
            <person name="Crous P."/>
            <person name="Smith M.E."/>
        </authorList>
    </citation>
    <scope>NUCLEOTIDE SEQUENCE</scope>
    <source>
        <strain evidence="2">BCRC 34297</strain>
    </source>
</reference>
<dbReference type="SUPFAM" id="SSF56112">
    <property type="entry name" value="Protein kinase-like (PK-like)"/>
    <property type="match status" value="1"/>
</dbReference>
<accession>A0A9W8GZP0</accession>
<feature type="compositionally biased region" description="Low complexity" evidence="1">
    <location>
        <begin position="879"/>
        <end position="897"/>
    </location>
</feature>
<evidence type="ECO:0000313" key="2">
    <source>
        <dbReference type="EMBL" id="KAJ2754392.1"/>
    </source>
</evidence>